<gene>
    <name evidence="2" type="ORF">B193_0756</name>
</gene>
<proteinExistence type="predicted"/>
<dbReference type="PATRIC" id="fig|1206767.3.peg.717"/>
<dbReference type="PANTHER" id="PTHR35801:SF1">
    <property type="entry name" value="PHOSPHOSERINE PHOSPHATASE RSBX"/>
    <property type="match status" value="1"/>
</dbReference>
<organism evidence="2 3">
    <name type="scientific">Solidesulfovibrio magneticus str. Maddingley MBC34</name>
    <dbReference type="NCBI Taxonomy" id="1206767"/>
    <lineage>
        <taxon>Bacteria</taxon>
        <taxon>Pseudomonadati</taxon>
        <taxon>Thermodesulfobacteriota</taxon>
        <taxon>Desulfovibrionia</taxon>
        <taxon>Desulfovibrionales</taxon>
        <taxon>Desulfovibrionaceae</taxon>
        <taxon>Solidesulfovibrio</taxon>
    </lineage>
</organism>
<dbReference type="PANTHER" id="PTHR35801">
    <property type="entry name" value="PHOSPHOSERINE PHOSPHATASE RSBX"/>
    <property type="match status" value="1"/>
</dbReference>
<evidence type="ECO:0000313" key="2">
    <source>
        <dbReference type="EMBL" id="EKO40523.1"/>
    </source>
</evidence>
<comment type="caution">
    <text evidence="2">The sequence shown here is derived from an EMBL/GenBank/DDBJ whole genome shotgun (WGS) entry which is preliminary data.</text>
</comment>
<dbReference type="EMBL" id="ALAO01000066">
    <property type="protein sequence ID" value="EKO40523.1"/>
    <property type="molecule type" value="Genomic_DNA"/>
</dbReference>
<dbReference type="Proteomes" id="UP000006272">
    <property type="component" value="Unassembled WGS sequence"/>
</dbReference>
<dbReference type="InterPro" id="IPR001932">
    <property type="entry name" value="PPM-type_phosphatase-like_dom"/>
</dbReference>
<dbReference type="SUPFAM" id="SSF81606">
    <property type="entry name" value="PP2C-like"/>
    <property type="match status" value="1"/>
</dbReference>
<evidence type="ECO:0000313" key="3">
    <source>
        <dbReference type="Proteomes" id="UP000006272"/>
    </source>
</evidence>
<dbReference type="SMART" id="SM00331">
    <property type="entry name" value="PP2C_SIG"/>
    <property type="match status" value="1"/>
</dbReference>
<sequence>MPRADCCCLVRGLPDEYPACGDVGVLVVDTEAAFVALVDVLGHGREADALATEIAAFLRDKSGGELPEVMQALHEHLKGSRGAVAFLGRLDLPTGLFAYVGIGNISAKVFGPQPALRLGSRDGIVGYMMGTPKLQSVRIAPRDIVLLCSDGIRDNFDPLEFPGIFRGEASDIAETVLQTLAKGNDDASCLVLRYLR</sequence>
<protein>
    <submittedName>
        <fullName evidence="2">Stage II sporulation protein E (SpoIIE)</fullName>
    </submittedName>
</protein>
<dbReference type="AlphaFoldDB" id="K6HDH7"/>
<name>K6HDH7_9BACT</name>
<dbReference type="InterPro" id="IPR036457">
    <property type="entry name" value="PPM-type-like_dom_sf"/>
</dbReference>
<evidence type="ECO:0000259" key="1">
    <source>
        <dbReference type="SMART" id="SM00331"/>
    </source>
</evidence>
<dbReference type="Gene3D" id="3.60.40.10">
    <property type="entry name" value="PPM-type phosphatase domain"/>
    <property type="match status" value="1"/>
</dbReference>
<accession>K6HDH7</accession>
<dbReference type="InterPro" id="IPR039248">
    <property type="entry name" value="Ptase_RsbX"/>
</dbReference>
<reference evidence="2 3" key="1">
    <citation type="submission" date="2012-07" db="EMBL/GenBank/DDBJ databases">
        <title>Draft genome sequence of Desulfovibrio magneticus str. Maddingley MBC34 obtained from a metagenomic sequence of a methanogenic enrichment isolated from coal-seam formation water in Victoria, Australia.</title>
        <authorList>
            <person name="Greenfield P."/>
            <person name="Hendry P."/>
            <person name="Li D."/>
            <person name="Rosewarne C.P."/>
            <person name="Tran-Dinh N."/>
            <person name="Elbourne L.D.H."/>
            <person name="Paulsen I.T."/>
            <person name="Midgley D.J."/>
        </authorList>
    </citation>
    <scope>NUCLEOTIDE SEQUENCE [LARGE SCALE GENOMIC DNA]</scope>
    <source>
        <strain evidence="3">Maddingley MBC34</strain>
    </source>
</reference>
<feature type="domain" description="PPM-type phosphatase" evidence="1">
    <location>
        <begin position="9"/>
        <end position="194"/>
    </location>
</feature>
<dbReference type="Pfam" id="PF07228">
    <property type="entry name" value="SpoIIE"/>
    <property type="match status" value="1"/>
</dbReference>